<evidence type="ECO:0000256" key="1">
    <source>
        <dbReference type="SAM" id="MobiDB-lite"/>
    </source>
</evidence>
<accession>A0A7J6MGM2</accession>
<feature type="region of interest" description="Disordered" evidence="1">
    <location>
        <begin position="1"/>
        <end position="48"/>
    </location>
</feature>
<organism evidence="2 3">
    <name type="scientific">Perkinsus olseni</name>
    <name type="common">Perkinsus atlanticus</name>
    <dbReference type="NCBI Taxonomy" id="32597"/>
    <lineage>
        <taxon>Eukaryota</taxon>
        <taxon>Sar</taxon>
        <taxon>Alveolata</taxon>
        <taxon>Perkinsozoa</taxon>
        <taxon>Perkinsea</taxon>
        <taxon>Perkinsida</taxon>
        <taxon>Perkinsidae</taxon>
        <taxon>Perkinsus</taxon>
    </lineage>
</organism>
<evidence type="ECO:0000313" key="2">
    <source>
        <dbReference type="EMBL" id="KAF4670748.1"/>
    </source>
</evidence>
<dbReference type="EMBL" id="JABANN010000115">
    <property type="protein sequence ID" value="KAF4670748.1"/>
    <property type="molecule type" value="Genomic_DNA"/>
</dbReference>
<feature type="compositionally biased region" description="Basic and acidic residues" evidence="1">
    <location>
        <begin position="516"/>
        <end position="525"/>
    </location>
</feature>
<dbReference type="AlphaFoldDB" id="A0A7J6MGM2"/>
<gene>
    <name evidence="2" type="ORF">FOL46_000659</name>
</gene>
<sequence>MLLSTATRPSMDRISFLPPQNAPQGPSQAAPEVVHPESAPRDVAEDGGKAVMKDLAAEGQKSLSYHSLPGWAREDDNDDDEEVVGPQLSEALLKAPFFDINRFKIPQKLLTVQADVSRCVLCRAMLLNFGVEGGSERPIRQSELCRLHEMHYVRFYLYRLILSRDPGGTGRQRLKQLRAKAADKLEALERPLMAISVGYVEGITANARRYHKETEDRVLRDGLAEINRSYRRVAFDNSSLERSRSASPSRSRRKKISMYVPESRFAEWHGSAELVKQQKLKEALKRSSEVHTMWVRMALEADDLEEKERVGWFERSQLRKERRVRSRERVQAKLAEVRTIKEETSNDLKRTKYERDKMLAEKRVHAEVEKLRVDTHAKKEAEIKRSFAQYTVRLRKRLLPIACKFNMDKGLILHRYMALATCLASSRAVTLPQLNSAADCLQSAGLWCPRIQSTIEAKSVEKARRRRSSLLDPTEASAARSAAPVSEEVGNRSHRDGRASIRAAATSNQQQQPSRLQRESVKSEGQRNINVAQAYAPPPPPAYSIRSLPPPLTRATIGVPLPFTPSSWQPQPTITSSIANELGPKFEEGEGLVMLLPTLLAGG</sequence>
<reference evidence="2 3" key="1">
    <citation type="submission" date="2020-04" db="EMBL/GenBank/DDBJ databases">
        <title>Perkinsus olseni comparative genomics.</title>
        <authorList>
            <person name="Bogema D.R."/>
        </authorList>
    </citation>
    <scope>NUCLEOTIDE SEQUENCE [LARGE SCALE GENOMIC DNA]</scope>
    <source>
        <strain evidence="2">ATCC PRA-31</strain>
    </source>
</reference>
<protein>
    <submittedName>
        <fullName evidence="2">Uncharacterized protein</fullName>
    </submittedName>
</protein>
<feature type="region of interest" description="Disordered" evidence="1">
    <location>
        <begin position="462"/>
        <end position="525"/>
    </location>
</feature>
<name>A0A7J6MGM2_PEROL</name>
<feature type="compositionally biased region" description="Basic and acidic residues" evidence="1">
    <location>
        <begin position="489"/>
        <end position="499"/>
    </location>
</feature>
<proteinExistence type="predicted"/>
<feature type="compositionally biased region" description="Polar residues" evidence="1">
    <location>
        <begin position="505"/>
        <end position="515"/>
    </location>
</feature>
<feature type="compositionally biased region" description="Basic and acidic residues" evidence="1">
    <location>
        <begin position="34"/>
        <end position="48"/>
    </location>
</feature>
<dbReference type="Proteomes" id="UP000572268">
    <property type="component" value="Unassembled WGS sequence"/>
</dbReference>
<evidence type="ECO:0000313" key="3">
    <source>
        <dbReference type="Proteomes" id="UP000572268"/>
    </source>
</evidence>
<comment type="caution">
    <text evidence="2">The sequence shown here is derived from an EMBL/GenBank/DDBJ whole genome shotgun (WGS) entry which is preliminary data.</text>
</comment>